<evidence type="ECO:0000313" key="3">
    <source>
        <dbReference type="EMBL" id="MCG2631048.1"/>
    </source>
</evidence>
<dbReference type="RefSeq" id="WP_237891566.1">
    <property type="nucleotide sequence ID" value="NZ_JAKLTY010000025.1"/>
</dbReference>
<evidence type="ECO:0000313" key="4">
    <source>
        <dbReference type="Proteomes" id="UP001139054"/>
    </source>
</evidence>
<dbReference type="AlphaFoldDB" id="A0A9X1UDI7"/>
<keyword evidence="2" id="KW-0732">Signal</keyword>
<dbReference type="EMBL" id="JAKLTY010000025">
    <property type="protein sequence ID" value="MCG2631048.1"/>
    <property type="molecule type" value="Genomic_DNA"/>
</dbReference>
<gene>
    <name evidence="3" type="ORF">L6654_30900</name>
</gene>
<sequence length="147" mass="17518">MRCSALLTILLLSSGLASTAAVAQQSDNTPDTNQPQTTPVQPERTPPQSDQARERDRQSAEDTRVKPDWTTQQRDQDRMGMERMRQQHMGRMIEDMDHRTMGRNQRVQRDDEDMDRHSRYYDEDRPYRRVKICFEYDNGDEFCRYRD</sequence>
<feature type="signal peptide" evidence="2">
    <location>
        <begin position="1"/>
        <end position="23"/>
    </location>
</feature>
<dbReference type="Proteomes" id="UP001139054">
    <property type="component" value="Unassembled WGS sequence"/>
</dbReference>
<protein>
    <submittedName>
        <fullName evidence="3">Uncharacterized protein</fullName>
    </submittedName>
</protein>
<reference evidence="3" key="1">
    <citation type="submission" date="2022-01" db="EMBL/GenBank/DDBJ databases">
        <title>Genome sequnece data of strain Bradyrhizobium sp. nov.</title>
        <authorList>
            <person name="Zhang J."/>
        </authorList>
    </citation>
    <scope>NUCLEOTIDE SEQUENCE</scope>
    <source>
        <strain evidence="3">WYCCWR 13023</strain>
    </source>
</reference>
<organism evidence="3 4">
    <name type="scientific">Bradyrhizobium zhengyangense</name>
    <dbReference type="NCBI Taxonomy" id="2911009"/>
    <lineage>
        <taxon>Bacteria</taxon>
        <taxon>Pseudomonadati</taxon>
        <taxon>Pseudomonadota</taxon>
        <taxon>Alphaproteobacteria</taxon>
        <taxon>Hyphomicrobiales</taxon>
        <taxon>Nitrobacteraceae</taxon>
        <taxon>Bradyrhizobium</taxon>
    </lineage>
</organism>
<feature type="chain" id="PRO_5040745276" evidence="2">
    <location>
        <begin position="24"/>
        <end position="147"/>
    </location>
</feature>
<accession>A0A9X1UDI7</accession>
<name>A0A9X1UDI7_9BRAD</name>
<feature type="region of interest" description="Disordered" evidence="1">
    <location>
        <begin position="21"/>
        <end position="80"/>
    </location>
</feature>
<feature type="compositionally biased region" description="Basic and acidic residues" evidence="1">
    <location>
        <begin position="51"/>
        <end position="67"/>
    </location>
</feature>
<evidence type="ECO:0000256" key="1">
    <source>
        <dbReference type="SAM" id="MobiDB-lite"/>
    </source>
</evidence>
<feature type="compositionally biased region" description="Low complexity" evidence="1">
    <location>
        <begin position="21"/>
        <end position="42"/>
    </location>
</feature>
<comment type="caution">
    <text evidence="3">The sequence shown here is derived from an EMBL/GenBank/DDBJ whole genome shotgun (WGS) entry which is preliminary data.</text>
</comment>
<proteinExistence type="predicted"/>
<feature type="region of interest" description="Disordered" evidence="1">
    <location>
        <begin position="92"/>
        <end position="118"/>
    </location>
</feature>
<evidence type="ECO:0000256" key="2">
    <source>
        <dbReference type="SAM" id="SignalP"/>
    </source>
</evidence>